<feature type="compositionally biased region" description="Basic and acidic residues" evidence="33">
    <location>
        <begin position="1161"/>
        <end position="1173"/>
    </location>
</feature>
<feature type="binding site" evidence="31">
    <location>
        <position position="1911"/>
    </location>
    <ligand>
        <name>Mg(2+)</name>
        <dbReference type="ChEBI" id="CHEBI:18420"/>
    </ligand>
</feature>
<dbReference type="Pfam" id="PF12832">
    <property type="entry name" value="MFS_1_like"/>
    <property type="match status" value="1"/>
</dbReference>
<keyword evidence="18 34" id="KW-1133">Transmembrane helix</keyword>
<dbReference type="PANTHER" id="PTHR11742:SF55">
    <property type="entry name" value="ENDOPLASMIC RETICULUM MANNOSYL-OLIGOSACCHARIDE 1,2-ALPHA-MANNOSIDASE"/>
    <property type="match status" value="1"/>
</dbReference>
<dbReference type="EMBL" id="JBBCAQ010000022">
    <property type="protein sequence ID" value="KAK7590223.1"/>
    <property type="molecule type" value="Genomic_DNA"/>
</dbReference>
<evidence type="ECO:0000313" key="36">
    <source>
        <dbReference type="EMBL" id="KAK7590223.1"/>
    </source>
</evidence>
<dbReference type="Proteomes" id="UP001367676">
    <property type="component" value="Unassembled WGS sequence"/>
</dbReference>
<comment type="catalytic activity">
    <reaction evidence="25">
        <text>N(4)-(alpha-D-Man-(1-&gt;2)-alpha-D-Man-(1-&gt;2)-alpha-D-Man-(1-&gt;3)-[alpha-D-Man-(1-&gt;2)-alpha-D-Man-(1-&gt;3)-[alpha-D-Man-(1-&gt;2)-alpha-D-Man-(1-&gt;6)]-alpha-D-Man-(1-&gt;6)]-beta-D-Man-(1-&gt;4)-beta-D-GlcNAc-(1-&gt;4)-beta-D-GlcNAc)-L-asparaginyl-[protein] (N-glucan mannose isomer 9A1,2,3B1,2,3) + 4 H2O = N(4)-(alpha-D-Man-(1-&gt;3)-[alpha-D-Man-(1-&gt;3)-[alpha-D-Man-(1-&gt;6)]-alpha-D-Man-(1-&gt;6)]-beta-D-Man-(1-&gt;4)-beta-D-GlcNAc-(1-&gt;4)-beta-D-GlcNAc)-L-asparaginyl-[protein] (N-glucan mannose isomer 5A1,2) + 4 beta-D-mannose</text>
        <dbReference type="Rhea" id="RHEA:56008"/>
        <dbReference type="Rhea" id="RHEA-COMP:14356"/>
        <dbReference type="Rhea" id="RHEA-COMP:14367"/>
        <dbReference type="ChEBI" id="CHEBI:15377"/>
        <dbReference type="ChEBI" id="CHEBI:28563"/>
        <dbReference type="ChEBI" id="CHEBI:59087"/>
        <dbReference type="ChEBI" id="CHEBI:139493"/>
        <dbReference type="EC" id="3.2.1.113"/>
    </reaction>
</comment>
<evidence type="ECO:0000256" key="26">
    <source>
        <dbReference type="ARBA" id="ARBA00053655"/>
    </source>
</evidence>
<evidence type="ECO:0000256" key="13">
    <source>
        <dbReference type="ARBA" id="ARBA00022801"/>
    </source>
</evidence>
<evidence type="ECO:0000256" key="29">
    <source>
        <dbReference type="PIRSR" id="PIRSR601382-3"/>
    </source>
</evidence>
<dbReference type="InterPro" id="IPR021148">
    <property type="entry name" value="Polysacc_synth_dom"/>
</dbReference>
<evidence type="ECO:0000256" key="25">
    <source>
        <dbReference type="ARBA" id="ARBA00048605"/>
    </source>
</evidence>
<dbReference type="GO" id="GO:0005525">
    <property type="term" value="F:GTP binding"/>
    <property type="evidence" value="ECO:0007669"/>
    <property type="project" value="UniProtKB-KW"/>
</dbReference>
<dbReference type="GO" id="GO:0010498">
    <property type="term" value="P:proteasomal protein catabolic process"/>
    <property type="evidence" value="ECO:0007669"/>
    <property type="project" value="UniProtKB-ARBA"/>
</dbReference>
<dbReference type="PRINTS" id="PR00747">
    <property type="entry name" value="GLYHDRLASE47"/>
</dbReference>
<dbReference type="GO" id="GO:0005975">
    <property type="term" value="P:carbohydrate metabolic process"/>
    <property type="evidence" value="ECO:0007669"/>
    <property type="project" value="InterPro"/>
</dbReference>
<evidence type="ECO:0000256" key="16">
    <source>
        <dbReference type="ARBA" id="ARBA00022839"/>
    </source>
</evidence>
<evidence type="ECO:0000256" key="17">
    <source>
        <dbReference type="ARBA" id="ARBA00022968"/>
    </source>
</evidence>
<comment type="subcellular location">
    <subcellularLocation>
        <location evidence="4">Endoplasmic reticulum membrane</location>
        <topology evidence="4">Single-pass type II membrane protein</topology>
    </subcellularLocation>
    <subcellularLocation>
        <location evidence="3">Membrane</location>
        <topology evidence="3">Multi-pass membrane protein</topology>
    </subcellularLocation>
    <subcellularLocation>
        <location evidence="2">Nucleus</location>
    </subcellularLocation>
</comment>
<dbReference type="InterPro" id="IPR024989">
    <property type="entry name" value="MFS_assoc_dom"/>
</dbReference>
<dbReference type="Gene3D" id="3.30.420.10">
    <property type="entry name" value="Ribonuclease H-like superfamily/Ribonuclease H"/>
    <property type="match status" value="1"/>
</dbReference>
<evidence type="ECO:0000256" key="28">
    <source>
        <dbReference type="PIRSR" id="PIRSR601382-2"/>
    </source>
</evidence>
<dbReference type="CDD" id="cd17335">
    <property type="entry name" value="MFS_MFSD6"/>
    <property type="match status" value="1"/>
</dbReference>
<dbReference type="Pfam" id="PF00025">
    <property type="entry name" value="Arf"/>
    <property type="match status" value="1"/>
</dbReference>
<evidence type="ECO:0000256" key="3">
    <source>
        <dbReference type="ARBA" id="ARBA00004141"/>
    </source>
</evidence>
<feature type="transmembrane region" description="Helical" evidence="34">
    <location>
        <begin position="372"/>
        <end position="392"/>
    </location>
</feature>
<feature type="domain" description="Exonuclease" evidence="35">
    <location>
        <begin position="1683"/>
        <end position="1842"/>
    </location>
</feature>
<feature type="compositionally biased region" description="Basic and acidic residues" evidence="33">
    <location>
        <begin position="851"/>
        <end position="860"/>
    </location>
</feature>
<dbReference type="GO" id="GO:0005634">
    <property type="term" value="C:nucleus"/>
    <property type="evidence" value="ECO:0007669"/>
    <property type="project" value="UniProtKB-SubCell"/>
</dbReference>
<evidence type="ECO:0000256" key="20">
    <source>
        <dbReference type="ARBA" id="ARBA00023136"/>
    </source>
</evidence>
<dbReference type="Gene3D" id="1.50.10.10">
    <property type="match status" value="1"/>
</dbReference>
<reference evidence="36 37" key="1">
    <citation type="submission" date="2024-03" db="EMBL/GenBank/DDBJ databases">
        <title>Adaptation during the transition from Ophiocordyceps entomopathogen to insect associate is accompanied by gene loss and intensified selection.</title>
        <authorList>
            <person name="Ward C.M."/>
            <person name="Onetto C.A."/>
            <person name="Borneman A.R."/>
        </authorList>
    </citation>
    <scope>NUCLEOTIDE SEQUENCE [LARGE SCALE GENOMIC DNA]</scope>
    <source>
        <strain evidence="36">AWRI1</strain>
        <tissue evidence="36">Single Adult Female</tissue>
    </source>
</reference>
<dbReference type="Pfam" id="PF01532">
    <property type="entry name" value="Glyco_hydro_47"/>
    <property type="match status" value="1"/>
</dbReference>
<comment type="function">
    <text evidence="26">Involved in glycoprotein quality control targeting of misfolded glycoproteins for degradation. It primarily trims a single alpha-1,2-linked mannose residue from Man(9)GlcNAc(2) to produce Man(8)GlcNAc(2), but at high enzyme concentrations, as found in the ER quality control compartment (ERQC), it further trims the carbohydrates to Man(5-6)GlcNAc(2).</text>
</comment>
<dbReference type="GO" id="GO:0004571">
    <property type="term" value="F:mannosyl-oligosaccharide 1,2-alpha-mannosidase activity"/>
    <property type="evidence" value="ECO:0007669"/>
    <property type="project" value="UniProtKB-EC"/>
</dbReference>
<feature type="transmembrane region" description="Helical" evidence="34">
    <location>
        <begin position="647"/>
        <end position="667"/>
    </location>
</feature>
<dbReference type="GO" id="GO:0003676">
    <property type="term" value="F:nucleic acid binding"/>
    <property type="evidence" value="ECO:0007669"/>
    <property type="project" value="InterPro"/>
</dbReference>
<feature type="binding site" evidence="30">
    <location>
        <begin position="1989"/>
        <end position="1992"/>
    </location>
    <ligand>
        <name>GTP</name>
        <dbReference type="ChEBI" id="CHEBI:37565"/>
    </ligand>
</feature>
<evidence type="ECO:0000256" key="22">
    <source>
        <dbReference type="ARBA" id="ARBA00023242"/>
    </source>
</evidence>
<evidence type="ECO:0000256" key="21">
    <source>
        <dbReference type="ARBA" id="ARBA00023157"/>
    </source>
</evidence>
<dbReference type="InterPro" id="IPR027417">
    <property type="entry name" value="P-loop_NTPase"/>
</dbReference>
<evidence type="ECO:0000256" key="11">
    <source>
        <dbReference type="ARBA" id="ARBA00022723"/>
    </source>
</evidence>
<dbReference type="GO" id="GO:0016192">
    <property type="term" value="P:vesicle-mediated transport"/>
    <property type="evidence" value="ECO:0007669"/>
    <property type="project" value="UniProtKB-ARBA"/>
</dbReference>
<protein>
    <recommendedName>
        <fullName evidence="32">alpha-1,2-Mannosidase</fullName>
        <ecNumber evidence="32">3.2.1.-</ecNumber>
    </recommendedName>
</protein>
<keyword evidence="15 28" id="KW-0106">Calcium</keyword>
<evidence type="ECO:0000256" key="19">
    <source>
        <dbReference type="ARBA" id="ARBA00023134"/>
    </source>
</evidence>
<feature type="transmembrane region" description="Helical" evidence="34">
    <location>
        <begin position="527"/>
        <end position="546"/>
    </location>
</feature>
<feature type="compositionally biased region" description="Polar residues" evidence="33">
    <location>
        <begin position="267"/>
        <end position="288"/>
    </location>
</feature>
<dbReference type="EC" id="3.2.1.-" evidence="32"/>
<evidence type="ECO:0000256" key="8">
    <source>
        <dbReference type="ARBA" id="ARBA00010290"/>
    </source>
</evidence>
<dbReference type="CDD" id="cd06145">
    <property type="entry name" value="REX1_like"/>
    <property type="match status" value="1"/>
</dbReference>
<sequence length="2557" mass="288270">MLAGCQALSQSADAYGNDLISSVDTKFLRLTPIDDEIYRHFREQFPDMKVDIISEDEIKSPSQKEVWRNFCETYKLKLENYNFATLLRLQCDGDYTPENTTIAPKIQFYAIEIARNREGIASSITFGSTIAKQIGYSAVTVGFMYTCFPLLGLVAKILCGALADKCKLRRLCFFLAILVCLLCSFIMIFIPTVSPAKKAYLLCHDLSHINSCNDMVAGGRIDAYMNSDPKATIRCELDCHISTGFNNETCFTWHVESRCSDSDRNHGANSSSKNGVSHLPSPSSHGTVTHQFRNLDRLRFTAFLPHIHIHTIGSCINAQIHEVQIEGLPKTIIPYCKKYFNSTCMIKCDNSRLASVLGEQQSMVDDFAKVDFWFLFLLYALIWCGMALTCSLSDTICFDILGNEPEKFGVQRMFGALGWGLMTLSCGSLVDWFSGDASDKNYRILYYIGCIALSIDLYIVYQMKVQQKVISITVFEDVRVLFYNFRTVIFTAWCILTGILMGVSWQFLFWHLEDISEPEDLQWSKTLQGLDSLFTTVIGELPFFLIAGKIIKFCGYIHTMTIVLIACALRMFSYSNLPAPVWVLPVELISGFTFSMCYVLIATYSSLITIPGTESTVQGLFGAMFDGLGVSLGGLIGGIIYHKYGGSVLFGSLAYTCALAAVVHHILQRTLKPTPSPNTRRGTNGDLSAHYASPNDAITILERSLCACANGMVVHVYNNLPSADKRMLNEDRGYLLKIGFSFLFLLCFLDAFAISHHDFRLPETASKDTFEFLQSTDSSDENACDLINLTEQDDDTPLDEGPLKQFLEENAKRNSDSDEILTQPVIHDSIRVKQEDYGSDSSGSEDNAEVGETRPFKCEPTDMGYDNENESKLNFASQDTTAASQISTQALSACTNSASISSTSSSFGQPAPPPAKPRINPKSVQAINSDSAILTAASIAEQNRLKNVFKNTICSNIDQFFDLCDACKVYGTEIFNLLEPLLNYLIEKLNPEFNFEKLRQLHSQNVSLTCCLPLVGACDHVKNCIECHNLLQCAMTKCNAKREEKSVQTVALGSSPSLTDTPLRKIEAGLFDITKEIISLGIPMADSELPSSERSATPRPEMKHAQCQTQSSSHPSSHSSSHSIRSSAHTSHRHGDSKKYSSSESSSHRSKESKSSSNSRKRSEESKRSSSDKHSKHSRSEHRSSRSSVESHKKKNREKSQSADDSSDEEREKPASRRRSSSIHEAKVKKRSSDDKDNSIESKKFKSESSISLKSVSDTKKPMPNEIINVDSSMSEESDDSDGLDNIPGLTVSDADSDREDFSRNDAQSGDDNSEDKNDSDEFIDKYPSTANKKRVSHVTGETSYLTQRKHITKKNVPSPTEVLFHRMQQAKKASEASAAESASNQLANDRIRIAHVPNVALLLKAKERIKNNLLQPSKPPVAPPKTMAQTIAKGSSRLAHVPSEPPKPKDVPITASSNRPVIDSYKNNNNIPLPTRQSGLDRLYNAFARKVPPDLASELALKEEKSIHERVTITKIYLNSLAMAIHRITKADSASLIRFATYDLLSKHLLTYEQLEINGFPLGITARPGCCRISTKAIHYKPLTSKRSGDRFYCLQCKDLFEVDPETGIPVTPSSGCKFHQLRPRKEPGRTRHELFYPCCNKSLSESGCVTAEYHTLDRTDDDCMENFLETREAPPGETSKTFYSLDCEMCFTTVGPELTRVTIIGPDCSTVYDKLVKPRNKILDYCTKFSGITKEKLRHVTKTLEEVRQDLLQFIFKDTILIGHSLENDLKALKILHYNIVDTSVMYPHRDAPERKFALKFISSREVQFLIQESEFGHDSKEDALACMKLVWKKIREDAQSYRPRLILFNLLYIEMCLLFLISGGLLSYFKGFLGSRELRILILGLDGAGKTTILYRLQVGEVVTTIPTIGFNVEQVTYKNLKFQVWDLGGQTSIRPYWRCYYSNTDAIIYVVDSADKDRIGISKEELFHMLREEELESAILLVLANKQDIEGCMSLSEYWRQLSRLQKNLILTFIFVVILFGFYTVIFNSQRALENVAEEEVLDQQAQAQKPVSAKSSNDEKIVSIDESVILQKEKAAKDELPSLNINLEKPISNTLDKFTVRQRAVVNAAKRAWNGYKKYAWGHDHLKPISKQYQDWFHLALTLVDSLDTLYMMDMKSEFKEARDWIENAFTFDRYSGDVNLFEVTIRILGGLLSAYHFSGDSLFLEKAADLGERLLPCFTKSPTSIPFSDINLVSRIAHVPKWSPDSSTSEVTTLQLEFRDLSRCTKNPKFEQVAFDVSEHVHRLPKEDGLVPIFINPNTGQFNSDSEIKIGARGDSYYEYLLKQWLQTGKTIDFLKNDYIEAIEGITTRLVKTTPRKKFTFIGELKAKTRLFSPKMDHLTCYLPGTLALGVHNGMPEKHMRLAEQLMETCYHMYADQPTHLAPEIAYFNYNEDSTGPDMYIHQQDTHNLLRPEFIESLWAMYQITGNNTYQKWGWDVFEAIERYSKVENGYTSIGNVLDPDDTRPRDYMESFFMSETLKYLFLLFDSNPRRVDVDKYVMNSEGHPLPIYDF</sequence>
<dbReference type="Gene3D" id="3.40.50.300">
    <property type="entry name" value="P-loop containing nucleotide triphosphate hydrolases"/>
    <property type="match status" value="1"/>
</dbReference>
<keyword evidence="37" id="KW-1185">Reference proteome</keyword>
<evidence type="ECO:0000259" key="35">
    <source>
        <dbReference type="SMART" id="SM00479"/>
    </source>
</evidence>
<dbReference type="InterPro" id="IPR005225">
    <property type="entry name" value="Small_GTP-bd"/>
</dbReference>
<feature type="active site" description="Proton donor" evidence="27">
    <location>
        <position position="2430"/>
    </location>
</feature>
<dbReference type="InterPro" id="IPR036397">
    <property type="entry name" value="RNaseH_sf"/>
</dbReference>
<keyword evidence="14" id="KW-0256">Endoplasmic reticulum</keyword>
<dbReference type="GO" id="GO:0003924">
    <property type="term" value="F:GTPase activity"/>
    <property type="evidence" value="ECO:0007669"/>
    <property type="project" value="InterPro"/>
</dbReference>
<dbReference type="GO" id="GO:0005789">
    <property type="term" value="C:endoplasmic reticulum membrane"/>
    <property type="evidence" value="ECO:0007669"/>
    <property type="project" value="UniProtKB-SubCell"/>
</dbReference>
<keyword evidence="12 30" id="KW-0547">Nucleotide-binding</keyword>
<feature type="active site" evidence="27">
    <location>
        <position position="2321"/>
    </location>
</feature>
<feature type="compositionally biased region" description="Polar residues" evidence="33">
    <location>
        <begin position="1455"/>
        <end position="1471"/>
    </location>
</feature>
<keyword evidence="19 30" id="KW-0342">GTP-binding</keyword>
<dbReference type="InterPro" id="IPR001382">
    <property type="entry name" value="Glyco_hydro_47"/>
</dbReference>
<feature type="compositionally biased region" description="Basic and acidic residues" evidence="33">
    <location>
        <begin position="1222"/>
        <end position="1247"/>
    </location>
</feature>
<keyword evidence="22" id="KW-0539">Nucleus</keyword>
<evidence type="ECO:0000313" key="37">
    <source>
        <dbReference type="Proteomes" id="UP001367676"/>
    </source>
</evidence>
<accession>A0AAN9Y502</accession>
<dbReference type="SUPFAM" id="SSF53098">
    <property type="entry name" value="Ribonuclease H-like"/>
    <property type="match status" value="1"/>
</dbReference>
<feature type="transmembrane region" description="Helical" evidence="34">
    <location>
        <begin position="134"/>
        <end position="159"/>
    </location>
</feature>
<feature type="region of interest" description="Disordered" evidence="33">
    <location>
        <begin position="1084"/>
        <end position="1344"/>
    </location>
</feature>
<dbReference type="SMART" id="SM00175">
    <property type="entry name" value="RAB"/>
    <property type="match status" value="1"/>
</dbReference>
<dbReference type="PANTHER" id="PTHR11742">
    <property type="entry name" value="MANNOSYL-OLIGOSACCHARIDE ALPHA-1,2-MANNOSIDASE-RELATED"/>
    <property type="match status" value="1"/>
</dbReference>
<keyword evidence="20 34" id="KW-0472">Membrane</keyword>
<evidence type="ECO:0000256" key="15">
    <source>
        <dbReference type="ARBA" id="ARBA00022837"/>
    </source>
</evidence>
<evidence type="ECO:0000256" key="1">
    <source>
        <dbReference type="ARBA" id="ARBA00001913"/>
    </source>
</evidence>
<comment type="pathway">
    <text evidence="5">Protein modification; protein glycosylation.</text>
</comment>
<dbReference type="InterPro" id="IPR036026">
    <property type="entry name" value="Seven-hairpin_glycosidases"/>
</dbReference>
<keyword evidence="23 32" id="KW-0326">Glycosidase</keyword>
<dbReference type="SUPFAM" id="SSF52540">
    <property type="entry name" value="P-loop containing nucleoside triphosphate hydrolases"/>
    <property type="match status" value="1"/>
</dbReference>
<feature type="region of interest" description="Disordered" evidence="33">
    <location>
        <begin position="811"/>
        <end position="869"/>
    </location>
</feature>
<evidence type="ECO:0000256" key="2">
    <source>
        <dbReference type="ARBA" id="ARBA00004123"/>
    </source>
</evidence>
<dbReference type="NCBIfam" id="TIGR00231">
    <property type="entry name" value="small_GTP"/>
    <property type="match status" value="1"/>
</dbReference>
<proteinExistence type="inferred from homology"/>
<comment type="similarity">
    <text evidence="8">Belongs to the small GTPase superfamily. Arf family.</text>
</comment>
<evidence type="ECO:0000256" key="27">
    <source>
        <dbReference type="PIRSR" id="PIRSR601382-1"/>
    </source>
</evidence>
<keyword evidence="11 28" id="KW-0479">Metal-binding</keyword>
<evidence type="ECO:0000256" key="7">
    <source>
        <dbReference type="ARBA" id="ARBA00007658"/>
    </source>
</evidence>
<feature type="transmembrane region" description="Helical" evidence="34">
    <location>
        <begin position="413"/>
        <end position="432"/>
    </location>
</feature>
<feature type="transmembrane region" description="Helical" evidence="34">
    <location>
        <begin position="171"/>
        <end position="190"/>
    </location>
</feature>
<evidence type="ECO:0000256" key="32">
    <source>
        <dbReference type="RuleBase" id="RU361193"/>
    </source>
</evidence>
<dbReference type="SUPFAM" id="SSF103473">
    <property type="entry name" value="MFS general substrate transporter"/>
    <property type="match status" value="1"/>
</dbReference>
<dbReference type="GO" id="GO:0005509">
    <property type="term" value="F:calcium ion binding"/>
    <property type="evidence" value="ECO:0007669"/>
    <property type="project" value="InterPro"/>
</dbReference>
<evidence type="ECO:0000256" key="34">
    <source>
        <dbReference type="SAM" id="Phobius"/>
    </source>
</evidence>
<evidence type="ECO:0000256" key="18">
    <source>
        <dbReference type="ARBA" id="ARBA00022989"/>
    </source>
</evidence>
<evidence type="ECO:0000256" key="30">
    <source>
        <dbReference type="PIRSR" id="PIRSR606689-1"/>
    </source>
</evidence>
<dbReference type="InterPro" id="IPR012341">
    <property type="entry name" value="6hp_glycosidase-like_sf"/>
</dbReference>
<dbReference type="GO" id="GO:0051649">
    <property type="term" value="P:establishment of localization in cell"/>
    <property type="evidence" value="ECO:0007669"/>
    <property type="project" value="UniProtKB-ARBA"/>
</dbReference>
<dbReference type="SMART" id="SM00177">
    <property type="entry name" value="ARF"/>
    <property type="match status" value="1"/>
</dbReference>
<feature type="active site" description="Proton donor" evidence="27">
    <location>
        <position position="2188"/>
    </location>
</feature>
<dbReference type="Gene3D" id="1.20.1250.20">
    <property type="entry name" value="MFS general substrate transporter like domains"/>
    <property type="match status" value="2"/>
</dbReference>
<name>A0AAN9Y502_9HEMI</name>
<dbReference type="PROSITE" id="PS51417">
    <property type="entry name" value="ARF"/>
    <property type="match status" value="1"/>
</dbReference>
<feature type="transmembrane region" description="Helical" evidence="34">
    <location>
        <begin position="2013"/>
        <end position="2031"/>
    </location>
</feature>
<feature type="transmembrane region" description="Helical" evidence="34">
    <location>
        <begin position="481"/>
        <end position="507"/>
    </location>
</feature>
<feature type="compositionally biased region" description="Basic and acidic residues" evidence="33">
    <location>
        <begin position="1133"/>
        <end position="1154"/>
    </location>
</feature>
<feature type="binding site" evidence="31">
    <location>
        <position position="1894"/>
    </location>
    <ligand>
        <name>Mg(2+)</name>
        <dbReference type="ChEBI" id="CHEBI:18420"/>
    </ligand>
</feature>
<comment type="cofactor">
    <cofactor evidence="1 28">
        <name>Ca(2+)</name>
        <dbReference type="ChEBI" id="CHEBI:29108"/>
    </cofactor>
</comment>
<feature type="transmembrane region" description="Helical" evidence="34">
    <location>
        <begin position="734"/>
        <end position="754"/>
    </location>
</feature>
<feature type="binding site" evidence="28">
    <location>
        <position position="2547"/>
    </location>
    <ligand>
        <name>Ca(2+)</name>
        <dbReference type="ChEBI" id="CHEBI:29108"/>
    </ligand>
</feature>
<dbReference type="Pfam" id="PF04669">
    <property type="entry name" value="PBDC1"/>
    <property type="match status" value="1"/>
</dbReference>
<dbReference type="InterPro" id="IPR013520">
    <property type="entry name" value="Ribonucl_H"/>
</dbReference>
<evidence type="ECO:0000256" key="5">
    <source>
        <dbReference type="ARBA" id="ARBA00004922"/>
    </source>
</evidence>
<dbReference type="InterPro" id="IPR050749">
    <property type="entry name" value="Glycosyl_Hydrolase_47"/>
</dbReference>
<evidence type="ECO:0000256" key="4">
    <source>
        <dbReference type="ARBA" id="ARBA00004648"/>
    </source>
</evidence>
<dbReference type="SMART" id="SM00479">
    <property type="entry name" value="EXOIII"/>
    <property type="match status" value="1"/>
</dbReference>
<evidence type="ECO:0000256" key="14">
    <source>
        <dbReference type="ARBA" id="ARBA00022824"/>
    </source>
</evidence>
<dbReference type="FunFam" id="1.50.10.10:FF:000010">
    <property type="entry name" value="alpha-1,2-Mannosidase"/>
    <property type="match status" value="1"/>
</dbReference>
<feature type="transmembrane region" description="Helical" evidence="34">
    <location>
        <begin position="1848"/>
        <end position="1872"/>
    </location>
</feature>
<dbReference type="GO" id="GO:0004527">
    <property type="term" value="F:exonuclease activity"/>
    <property type="evidence" value="ECO:0007669"/>
    <property type="project" value="UniProtKB-KW"/>
</dbReference>
<keyword evidence="17" id="KW-0735">Signal-anchor</keyword>
<evidence type="ECO:0000256" key="12">
    <source>
        <dbReference type="ARBA" id="ARBA00022741"/>
    </source>
</evidence>
<feature type="binding site" evidence="30">
    <location>
        <begin position="1887"/>
        <end position="1894"/>
    </location>
    <ligand>
        <name>GTP</name>
        <dbReference type="ChEBI" id="CHEBI:37565"/>
    </ligand>
</feature>
<evidence type="ECO:0000256" key="33">
    <source>
        <dbReference type="SAM" id="MobiDB-lite"/>
    </source>
</evidence>
<dbReference type="Pfam" id="PF00929">
    <property type="entry name" value="RNase_T"/>
    <property type="match status" value="1"/>
</dbReference>
<dbReference type="GO" id="GO:0034976">
    <property type="term" value="P:response to endoplasmic reticulum stress"/>
    <property type="evidence" value="ECO:0007669"/>
    <property type="project" value="UniProtKB-ARBA"/>
</dbReference>
<dbReference type="FunFam" id="3.40.50.300:FF:000412">
    <property type="entry name" value="ADP-ribosylation factor 1"/>
    <property type="match status" value="1"/>
</dbReference>
<feature type="region of interest" description="Disordered" evidence="33">
    <location>
        <begin position="266"/>
        <end position="288"/>
    </location>
</feature>
<evidence type="ECO:0000256" key="10">
    <source>
        <dbReference type="ARBA" id="ARBA00022722"/>
    </source>
</evidence>
<dbReference type="GO" id="GO:0030010">
    <property type="term" value="P:establishment of cell polarity"/>
    <property type="evidence" value="ECO:0007669"/>
    <property type="project" value="UniProtKB-ARBA"/>
</dbReference>
<dbReference type="SMART" id="SM00178">
    <property type="entry name" value="SAR"/>
    <property type="match status" value="1"/>
</dbReference>
<dbReference type="InterPro" id="IPR034922">
    <property type="entry name" value="REX1-like_exo"/>
</dbReference>
<feature type="transmembrane region" description="Helical" evidence="34">
    <location>
        <begin position="619"/>
        <end position="641"/>
    </location>
</feature>
<comment type="caution">
    <text evidence="36">The sequence shown here is derived from an EMBL/GenBank/DDBJ whole genome shotgun (WGS) entry which is preliminary data.</text>
</comment>
<dbReference type="FunFam" id="3.30.420.10:FF:000019">
    <property type="entry name" value="RNA exonuclease NEF-sp"/>
    <property type="match status" value="1"/>
</dbReference>
<dbReference type="InterPro" id="IPR023139">
    <property type="entry name" value="PBDC1-like_dom_sf"/>
</dbReference>
<keyword evidence="16" id="KW-0269">Exonuclease</keyword>
<evidence type="ECO:0000256" key="9">
    <source>
        <dbReference type="ARBA" id="ARBA00022692"/>
    </source>
</evidence>
<dbReference type="InterPro" id="IPR012337">
    <property type="entry name" value="RNaseH-like_sf"/>
</dbReference>
<comment type="similarity">
    <text evidence="7 32">Belongs to the glycosyl hydrolase 47 family.</text>
</comment>
<evidence type="ECO:0000256" key="24">
    <source>
        <dbReference type="ARBA" id="ARBA00047669"/>
    </source>
</evidence>
<feature type="transmembrane region" description="Helical" evidence="34">
    <location>
        <begin position="584"/>
        <end position="607"/>
    </location>
</feature>
<dbReference type="InterPro" id="IPR006689">
    <property type="entry name" value="Small_GTPase_ARF/SAR"/>
</dbReference>
<feature type="binding site" evidence="30">
    <location>
        <position position="1933"/>
    </location>
    <ligand>
        <name>GTP</name>
        <dbReference type="ChEBI" id="CHEBI:37565"/>
    </ligand>
</feature>
<feature type="disulfide bond" evidence="29">
    <location>
        <begin position="2387"/>
        <end position="2416"/>
    </location>
</feature>
<feature type="transmembrane region" description="Helical" evidence="34">
    <location>
        <begin position="444"/>
        <end position="461"/>
    </location>
</feature>
<feature type="compositionally biased region" description="Low complexity" evidence="33">
    <location>
        <begin position="1111"/>
        <end position="1129"/>
    </location>
</feature>
<evidence type="ECO:0000256" key="31">
    <source>
        <dbReference type="PIRSR" id="PIRSR606689-2"/>
    </source>
</evidence>
<dbReference type="Gene3D" id="1.10.3560.10">
    <property type="entry name" value="yst0336 like domain"/>
    <property type="match status" value="1"/>
</dbReference>
<feature type="region of interest" description="Disordered" evidence="33">
    <location>
        <begin position="1436"/>
        <end position="1471"/>
    </location>
</feature>
<feature type="transmembrane region" description="Helical" evidence="34">
    <location>
        <begin position="553"/>
        <end position="572"/>
    </location>
</feature>
<feature type="compositionally biased region" description="Acidic residues" evidence="33">
    <location>
        <begin position="1274"/>
        <end position="1283"/>
    </location>
</feature>
<keyword evidence="10" id="KW-0540">Nuclease</keyword>
<comment type="catalytic activity">
    <reaction evidence="24">
        <text>N(4)-(alpha-D-Man-(1-&gt;2)-alpha-D-Man-(1-&gt;2)-alpha-D-Man-(1-&gt;3)-[alpha-D-Man-(1-&gt;3)-[alpha-D-Man-(1-&gt;2)-alpha-D-Man-(1-&gt;6)]-alpha-D-Man-(1-&gt;6)]-beta-D-Man-(1-&gt;4)-beta-D-GlcNAc-(1-&gt;4)-beta-D-GlcNAc)-L-asparaginyl-[protein] (N-glucan mannose isomer 8A1,2,3B1,3) + 3 H2O = N(4)-(alpha-D-Man-(1-&gt;3)-[alpha-D-Man-(1-&gt;3)-[alpha-D-Man-(1-&gt;6)]-alpha-D-Man-(1-&gt;6)]-beta-D-Man-(1-&gt;4)-beta-D-GlcNAc-(1-&gt;4)-beta-D-GlcNAc)-L-asparaginyl-[protein] (N-glucan mannose isomer 5A1,2) + 3 beta-D-mannose</text>
        <dbReference type="Rhea" id="RHEA:56028"/>
        <dbReference type="Rhea" id="RHEA-COMP:14358"/>
        <dbReference type="Rhea" id="RHEA-COMP:14367"/>
        <dbReference type="ChEBI" id="CHEBI:15377"/>
        <dbReference type="ChEBI" id="CHEBI:28563"/>
        <dbReference type="ChEBI" id="CHEBI:59087"/>
        <dbReference type="ChEBI" id="CHEBI:60628"/>
        <dbReference type="EC" id="3.2.1.113"/>
    </reaction>
</comment>
<gene>
    <name evidence="36" type="ORF">V9T40_001836</name>
</gene>
<feature type="compositionally biased region" description="Acidic residues" evidence="33">
    <location>
        <begin position="1312"/>
        <end position="1322"/>
    </location>
</feature>
<comment type="similarity">
    <text evidence="6">Belongs to the REXO1/REXO3 family.</text>
</comment>
<evidence type="ECO:0000256" key="23">
    <source>
        <dbReference type="ARBA" id="ARBA00023295"/>
    </source>
</evidence>
<dbReference type="InterPro" id="IPR036259">
    <property type="entry name" value="MFS_trans_sf"/>
</dbReference>
<organism evidence="36 37">
    <name type="scientific">Parthenolecanium corni</name>
    <dbReference type="NCBI Taxonomy" id="536013"/>
    <lineage>
        <taxon>Eukaryota</taxon>
        <taxon>Metazoa</taxon>
        <taxon>Ecdysozoa</taxon>
        <taxon>Arthropoda</taxon>
        <taxon>Hexapoda</taxon>
        <taxon>Insecta</taxon>
        <taxon>Pterygota</taxon>
        <taxon>Neoptera</taxon>
        <taxon>Paraneoptera</taxon>
        <taxon>Hemiptera</taxon>
        <taxon>Sternorrhyncha</taxon>
        <taxon>Coccoidea</taxon>
        <taxon>Coccidae</taxon>
        <taxon>Parthenolecanium</taxon>
    </lineage>
</organism>
<keyword evidence="21 29" id="KW-1015">Disulfide bond</keyword>
<keyword evidence="13 32" id="KW-0378">Hydrolase</keyword>
<evidence type="ECO:0000256" key="6">
    <source>
        <dbReference type="ARBA" id="ARBA00006357"/>
    </source>
</evidence>
<keyword evidence="31" id="KW-0460">Magnesium</keyword>
<feature type="active site" evidence="27">
    <location>
        <position position="2459"/>
    </location>
</feature>
<keyword evidence="9 34" id="KW-0812">Transmembrane</keyword>
<dbReference type="SUPFAM" id="SSF48225">
    <property type="entry name" value="Seven-hairpin glycosidases"/>
    <property type="match status" value="1"/>
</dbReference>